<proteinExistence type="predicted"/>
<dbReference type="RefSeq" id="XP_040623701.1">
    <property type="nucleotide sequence ID" value="XM_040771424.1"/>
</dbReference>
<accession>M5FP43</accession>
<evidence type="ECO:0000313" key="1">
    <source>
        <dbReference type="EMBL" id="EJT96803.1"/>
    </source>
</evidence>
<dbReference type="HOGENOM" id="CLU_2049632_0_0_1"/>
<organism evidence="1 2">
    <name type="scientific">Dacryopinax primogenitus (strain DJM 731)</name>
    <name type="common">Brown rot fungus</name>
    <dbReference type="NCBI Taxonomy" id="1858805"/>
    <lineage>
        <taxon>Eukaryota</taxon>
        <taxon>Fungi</taxon>
        <taxon>Dikarya</taxon>
        <taxon>Basidiomycota</taxon>
        <taxon>Agaricomycotina</taxon>
        <taxon>Dacrymycetes</taxon>
        <taxon>Dacrymycetales</taxon>
        <taxon>Dacrymycetaceae</taxon>
        <taxon>Dacryopinax</taxon>
    </lineage>
</organism>
<gene>
    <name evidence="1" type="ORF">DACRYDRAFT_19103</name>
</gene>
<dbReference type="OrthoDB" id="10621320at2759"/>
<dbReference type="AlphaFoldDB" id="M5FP43"/>
<reference evidence="1 2" key="1">
    <citation type="journal article" date="2012" name="Science">
        <title>The Paleozoic origin of enzymatic lignin decomposition reconstructed from 31 fungal genomes.</title>
        <authorList>
            <person name="Floudas D."/>
            <person name="Binder M."/>
            <person name="Riley R."/>
            <person name="Barry K."/>
            <person name="Blanchette R.A."/>
            <person name="Henrissat B."/>
            <person name="Martinez A.T."/>
            <person name="Otillar R."/>
            <person name="Spatafora J.W."/>
            <person name="Yadav J.S."/>
            <person name="Aerts A."/>
            <person name="Benoit I."/>
            <person name="Boyd A."/>
            <person name="Carlson A."/>
            <person name="Copeland A."/>
            <person name="Coutinho P.M."/>
            <person name="de Vries R.P."/>
            <person name="Ferreira P."/>
            <person name="Findley K."/>
            <person name="Foster B."/>
            <person name="Gaskell J."/>
            <person name="Glotzer D."/>
            <person name="Gorecki P."/>
            <person name="Heitman J."/>
            <person name="Hesse C."/>
            <person name="Hori C."/>
            <person name="Igarashi K."/>
            <person name="Jurgens J.A."/>
            <person name="Kallen N."/>
            <person name="Kersten P."/>
            <person name="Kohler A."/>
            <person name="Kuees U."/>
            <person name="Kumar T.K.A."/>
            <person name="Kuo A."/>
            <person name="LaButti K."/>
            <person name="Larrondo L.F."/>
            <person name="Lindquist E."/>
            <person name="Ling A."/>
            <person name="Lombard V."/>
            <person name="Lucas S."/>
            <person name="Lundell T."/>
            <person name="Martin R."/>
            <person name="McLaughlin D.J."/>
            <person name="Morgenstern I."/>
            <person name="Morin E."/>
            <person name="Murat C."/>
            <person name="Nagy L.G."/>
            <person name="Nolan M."/>
            <person name="Ohm R.A."/>
            <person name="Patyshakuliyeva A."/>
            <person name="Rokas A."/>
            <person name="Ruiz-Duenas F.J."/>
            <person name="Sabat G."/>
            <person name="Salamov A."/>
            <person name="Samejima M."/>
            <person name="Schmutz J."/>
            <person name="Slot J.C."/>
            <person name="St John F."/>
            <person name="Stenlid J."/>
            <person name="Sun H."/>
            <person name="Sun S."/>
            <person name="Syed K."/>
            <person name="Tsang A."/>
            <person name="Wiebenga A."/>
            <person name="Young D."/>
            <person name="Pisabarro A."/>
            <person name="Eastwood D.C."/>
            <person name="Martin F."/>
            <person name="Cullen D."/>
            <person name="Grigoriev I.V."/>
            <person name="Hibbett D.S."/>
        </authorList>
    </citation>
    <scope>NUCLEOTIDE SEQUENCE [LARGE SCALE GENOMIC DNA]</scope>
    <source>
        <strain evidence="1 2">DJM-731 SS1</strain>
    </source>
</reference>
<name>M5FP43_DACPD</name>
<dbReference type="GeneID" id="63686486"/>
<dbReference type="Proteomes" id="UP000030653">
    <property type="component" value="Unassembled WGS sequence"/>
</dbReference>
<sequence length="120" mass="12925">MKVKESIVNVGRLVSKCPMEETSGSDSGDEFLREELGALVDVLVDRAEADAVTLAAWESTRSDAGSPMAKPITMLDHVWAYVDTEDETLKFLNLLSVASPMNRVDVVPKIHPPGVLGAEG</sequence>
<protein>
    <submittedName>
        <fullName evidence="1">Uncharacterized protein</fullName>
    </submittedName>
</protein>
<keyword evidence="2" id="KW-1185">Reference proteome</keyword>
<dbReference type="EMBL" id="JH795880">
    <property type="protein sequence ID" value="EJT96803.1"/>
    <property type="molecule type" value="Genomic_DNA"/>
</dbReference>
<evidence type="ECO:0000313" key="2">
    <source>
        <dbReference type="Proteomes" id="UP000030653"/>
    </source>
</evidence>